<organism evidence="1 2">
    <name type="scientific">Melia azedarach</name>
    <name type="common">Chinaberry tree</name>
    <dbReference type="NCBI Taxonomy" id="155640"/>
    <lineage>
        <taxon>Eukaryota</taxon>
        <taxon>Viridiplantae</taxon>
        <taxon>Streptophyta</taxon>
        <taxon>Embryophyta</taxon>
        <taxon>Tracheophyta</taxon>
        <taxon>Spermatophyta</taxon>
        <taxon>Magnoliopsida</taxon>
        <taxon>eudicotyledons</taxon>
        <taxon>Gunneridae</taxon>
        <taxon>Pentapetalae</taxon>
        <taxon>rosids</taxon>
        <taxon>malvids</taxon>
        <taxon>Sapindales</taxon>
        <taxon>Meliaceae</taxon>
        <taxon>Melia</taxon>
    </lineage>
</organism>
<evidence type="ECO:0000313" key="1">
    <source>
        <dbReference type="EMBL" id="KAJ4705220.1"/>
    </source>
</evidence>
<comment type="caution">
    <text evidence="1">The sequence shown here is derived from an EMBL/GenBank/DDBJ whole genome shotgun (WGS) entry which is preliminary data.</text>
</comment>
<gene>
    <name evidence="1" type="ORF">OWV82_022027</name>
</gene>
<evidence type="ECO:0000313" key="2">
    <source>
        <dbReference type="Proteomes" id="UP001164539"/>
    </source>
</evidence>
<keyword evidence="1" id="KW-0695">RNA-directed DNA polymerase</keyword>
<keyword evidence="1" id="KW-0548">Nucleotidyltransferase</keyword>
<keyword evidence="1" id="KW-0808">Transferase</keyword>
<dbReference type="Proteomes" id="UP001164539">
    <property type="component" value="Chromosome 12"/>
</dbReference>
<sequence length="287" mass="33366">MSDGLSPMRDIQHSIDFVPGATYPNLPHYRMSPKEHEFLQKQVDELLKKGFIWESKSPCAVPTLLVPKKDGSWQMCVDSRAINKITIRYRFSILRLQDMLDQLGEAKVFSKLNLRNSYHQICIKPSDEWKTAFSTKKGLYEWMVMLFGYSNAPNTFMRLMNKVLKPFAFKFVVIYFDDILIYSSDEESHLVHLREVFKALRENKLFVNLKKCNFMQRNLVFLGFVVGVDGITVNESKVKAIRDWPTPKSVSEMRSFHGLATFYCQFIRNLSTIVAPITECMKKGKFS</sequence>
<reference evidence="1 2" key="1">
    <citation type="journal article" date="2023" name="Science">
        <title>Complex scaffold remodeling in plant triterpene biosynthesis.</title>
        <authorList>
            <person name="De La Pena R."/>
            <person name="Hodgson H."/>
            <person name="Liu J.C."/>
            <person name="Stephenson M.J."/>
            <person name="Martin A.C."/>
            <person name="Owen C."/>
            <person name="Harkess A."/>
            <person name="Leebens-Mack J."/>
            <person name="Jimenez L.E."/>
            <person name="Osbourn A."/>
            <person name="Sattely E.S."/>
        </authorList>
    </citation>
    <scope>NUCLEOTIDE SEQUENCE [LARGE SCALE GENOMIC DNA]</scope>
    <source>
        <strain evidence="2">cv. JPN11</strain>
        <tissue evidence="1">Leaf</tissue>
    </source>
</reference>
<dbReference type="EMBL" id="CM051405">
    <property type="protein sequence ID" value="KAJ4705220.1"/>
    <property type="molecule type" value="Genomic_DNA"/>
</dbReference>
<accession>A0ACC1X194</accession>
<protein>
    <submittedName>
        <fullName evidence="1">RNA-directed DNA polymerase</fullName>
    </submittedName>
</protein>
<proteinExistence type="predicted"/>
<keyword evidence="2" id="KW-1185">Reference proteome</keyword>
<name>A0ACC1X194_MELAZ</name>